<organism evidence="1 2">
    <name type="scientific">Candidatus Fervidibacter japonicus</name>
    <dbReference type="NCBI Taxonomy" id="2035412"/>
    <lineage>
        <taxon>Bacteria</taxon>
        <taxon>Candidatus Fervidibacterota</taxon>
        <taxon>Candidatus Fervidibacter</taxon>
    </lineage>
</organism>
<name>A0A2H5XAU8_9BACT</name>
<dbReference type="AlphaFoldDB" id="A0A2H5XAU8"/>
<dbReference type="EMBL" id="BEHT01000009">
    <property type="protein sequence ID" value="GBC98316.1"/>
    <property type="molecule type" value="Genomic_DNA"/>
</dbReference>
<dbReference type="Proteomes" id="UP000236173">
    <property type="component" value="Unassembled WGS sequence"/>
</dbReference>
<accession>A0A2H5XAU8</accession>
<comment type="caution">
    <text evidence="1">The sequence shown here is derived from an EMBL/GenBank/DDBJ whole genome shotgun (WGS) entry which is preliminary data.</text>
</comment>
<dbReference type="SUPFAM" id="SSF51445">
    <property type="entry name" value="(Trans)glycosidases"/>
    <property type="match status" value="1"/>
</dbReference>
<dbReference type="InterPro" id="IPR017853">
    <property type="entry name" value="GH"/>
</dbReference>
<sequence>MRWAILAIGMVLNWAAVMGQSVEPPRNLLRNSHFWFRTNGEVPDWWGTNAPELVREWTGCVSVEDSSPIQGTRALRLFNPQAGTALRWQSFAYVLPSGKPYTFSVYLRSERPDFPVTLGIGYDRRTTVLAQPVWRRFAFTATPQRGHWARGRLIVTVTIEQAGTIWLAAPQLEAGESPSDYTPLYAGDVLLPPRAQPLRAIVECDAYATESQFRLWCESNLSVPVTVRCRLGDNWLKPMGDATLPPNMRRFVPFSLAEVPIGTHVLTVETVTTQGEVVATTTDRLTKLTPPSSGAFVQVDRVRRHLVVNGAPFVVFAQGIHASPRDWWLSDIAAHGFNAVIPMVPTDPATWATTRAFMDEAHRRGLKVIAWLRPPGDQSAAAIADAIAETVAALRDHPAVIAWYLLDEPEGWWERDGRREEELLTVYRTAKQTDPYRPAQLNWYRWTDGKGGYGSLQASDFGSLDYYPFGRVENPMGQVADVLWRMNRDCRPLGKPVAFWQQMYGYDDAVREPTADEARAHTWLTLILGGRLIYWFVYKPMSHQLWRAMPSIAAEVQKLAALLTRPDAFERAVGREGALYYAVWDSGGATYLLAVNASYTPQRTPVFLRWLTGQDWRFLKPIATDGSATLRDGIAWAQLPPLGVGWWQLF</sequence>
<proteinExistence type="predicted"/>
<reference evidence="2" key="1">
    <citation type="submission" date="2017-09" db="EMBL/GenBank/DDBJ databases">
        <title>Metaegenomics of thermophilic ammonia-oxidizing enrichment culture.</title>
        <authorList>
            <person name="Kato S."/>
            <person name="Suzuki K."/>
        </authorList>
    </citation>
    <scope>NUCLEOTIDE SEQUENCE [LARGE SCALE GENOMIC DNA]</scope>
</reference>
<evidence type="ECO:0008006" key="3">
    <source>
        <dbReference type="Google" id="ProtNLM"/>
    </source>
</evidence>
<evidence type="ECO:0000313" key="2">
    <source>
        <dbReference type="Proteomes" id="UP000236173"/>
    </source>
</evidence>
<dbReference type="Gene3D" id="3.20.20.80">
    <property type="entry name" value="Glycosidases"/>
    <property type="match status" value="2"/>
</dbReference>
<protein>
    <recommendedName>
        <fullName evidence="3">Glycoside hydrolase family 2 catalytic domain-containing protein</fullName>
    </recommendedName>
</protein>
<dbReference type="Gene3D" id="2.60.120.260">
    <property type="entry name" value="Galactose-binding domain-like"/>
    <property type="match status" value="1"/>
</dbReference>
<evidence type="ECO:0000313" key="1">
    <source>
        <dbReference type="EMBL" id="GBC98316.1"/>
    </source>
</evidence>
<gene>
    <name evidence="1" type="ORF">HRbin17_00818</name>
</gene>